<dbReference type="NCBIfam" id="TIGR00976">
    <property type="entry name" value="CocE_NonD"/>
    <property type="match status" value="1"/>
</dbReference>
<dbReference type="Pfam" id="PF08530">
    <property type="entry name" value="PepX_C"/>
    <property type="match status" value="1"/>
</dbReference>
<name>A0ABS1DLW3_9PROT</name>
<feature type="domain" description="Xaa-Pro dipeptidyl-peptidase C-terminal" evidence="2">
    <location>
        <begin position="115"/>
        <end position="363"/>
    </location>
</feature>
<dbReference type="SUPFAM" id="SSF49785">
    <property type="entry name" value="Galactose-binding domain-like"/>
    <property type="match status" value="1"/>
</dbReference>
<protein>
    <recommendedName>
        <fullName evidence="2">Xaa-Pro dipeptidyl-peptidase C-terminal domain-containing protein</fullName>
    </recommendedName>
</protein>
<dbReference type="InterPro" id="IPR013736">
    <property type="entry name" value="Xaa-Pro_dipept_C"/>
</dbReference>
<dbReference type="Gene3D" id="2.60.120.260">
    <property type="entry name" value="Galactose-binding domain-like"/>
    <property type="match status" value="1"/>
</dbReference>
<proteinExistence type="predicted"/>
<evidence type="ECO:0000313" key="3">
    <source>
        <dbReference type="EMBL" id="MBK1671469.1"/>
    </source>
</evidence>
<dbReference type="Gene3D" id="3.40.50.1820">
    <property type="entry name" value="alpha/beta hydrolase"/>
    <property type="match status" value="1"/>
</dbReference>
<organism evidence="3 4">
    <name type="scientific">Rhodovibrio sodomensis</name>
    <dbReference type="NCBI Taxonomy" id="1088"/>
    <lineage>
        <taxon>Bacteria</taxon>
        <taxon>Pseudomonadati</taxon>
        <taxon>Pseudomonadota</taxon>
        <taxon>Alphaproteobacteria</taxon>
        <taxon>Rhodospirillales</taxon>
        <taxon>Rhodovibrionaceae</taxon>
        <taxon>Rhodovibrio</taxon>
    </lineage>
</organism>
<dbReference type="Pfam" id="PF02129">
    <property type="entry name" value="Peptidase_S15"/>
    <property type="match status" value="1"/>
</dbReference>
<dbReference type="EMBL" id="NRRL01000197">
    <property type="protein sequence ID" value="MBK1671469.1"/>
    <property type="molecule type" value="Genomic_DNA"/>
</dbReference>
<dbReference type="Proteomes" id="UP001296873">
    <property type="component" value="Unassembled WGS sequence"/>
</dbReference>
<keyword evidence="4" id="KW-1185">Reference proteome</keyword>
<evidence type="ECO:0000259" key="2">
    <source>
        <dbReference type="SMART" id="SM00939"/>
    </source>
</evidence>
<gene>
    <name evidence="3" type="ORF">CKO28_26070</name>
</gene>
<sequence length="496" mass="54410">MLGLSSRPPDPALVGGSWRTTWFDRLRQMPFLAAIWLTHQRRDAYWRHGSICEDYSRVRIPVLAIDGWADAYANAVGRLVARLPGPARGIVGPWAHRYPHIARPEPTIGFLQEARRWFGRWLKGQATGVEADPAMRCHLSESQTPDPDFPPVAGRWVASRAWPPPEVARTPYYLGAGTLGPTPDPGAPTQSVRSPQDLGLASGRFMPLGIGATGPGDQAGDDAKALCFDLPARDDRLELLGTPVLELTVISDRPQANLIARLCDVGPGGESRRVTWGALNLTHRNGHETPEPLPVGEPVRVRIPLNDCAHAVLPGQRLRLALSTAYWPTLWPSPEAATLQVVAPEARLLLPVRDPGDGAPEWAFEPAEGAPPGASLDFRSGECDILVEERTLEDGATRVSFRDDYGGKRFNEHGLLFDSWGEHVMTVHPEDPLSAHAETSWVHELGRGDWQVRTESRTTMRADATSFHLSAELIAWEGGVEVARYTWAEAIPRDGV</sequence>
<dbReference type="InterPro" id="IPR008979">
    <property type="entry name" value="Galactose-bd-like_sf"/>
</dbReference>
<accession>A0ABS1DLW3</accession>
<evidence type="ECO:0000256" key="1">
    <source>
        <dbReference type="ARBA" id="ARBA00022801"/>
    </source>
</evidence>
<dbReference type="SMART" id="SM00939">
    <property type="entry name" value="PepX_C"/>
    <property type="match status" value="1"/>
</dbReference>
<dbReference type="InterPro" id="IPR000383">
    <property type="entry name" value="Xaa-Pro-like_dom"/>
</dbReference>
<keyword evidence="1" id="KW-0378">Hydrolase</keyword>
<dbReference type="SUPFAM" id="SSF53474">
    <property type="entry name" value="alpha/beta-Hydrolases"/>
    <property type="match status" value="1"/>
</dbReference>
<comment type="caution">
    <text evidence="3">The sequence shown here is derived from an EMBL/GenBank/DDBJ whole genome shotgun (WGS) entry which is preliminary data.</text>
</comment>
<dbReference type="InterPro" id="IPR029058">
    <property type="entry name" value="AB_hydrolase_fold"/>
</dbReference>
<reference evidence="3 4" key="1">
    <citation type="journal article" date="2020" name="Microorganisms">
        <title>Osmotic Adaptation and Compatible Solute Biosynthesis of Phototrophic Bacteria as Revealed from Genome Analyses.</title>
        <authorList>
            <person name="Imhoff J.F."/>
            <person name="Rahn T."/>
            <person name="Kunzel S."/>
            <person name="Keller A."/>
            <person name="Neulinger S.C."/>
        </authorList>
    </citation>
    <scope>NUCLEOTIDE SEQUENCE [LARGE SCALE GENOMIC DNA]</scope>
    <source>
        <strain evidence="3 4">DSM 9895</strain>
    </source>
</reference>
<dbReference type="InterPro" id="IPR005674">
    <property type="entry name" value="CocE/Ser_esterase"/>
</dbReference>
<evidence type="ECO:0000313" key="4">
    <source>
        <dbReference type="Proteomes" id="UP001296873"/>
    </source>
</evidence>